<feature type="transmembrane region" description="Helical" evidence="11">
    <location>
        <begin position="52"/>
        <end position="72"/>
    </location>
</feature>
<comment type="subcellular location">
    <subcellularLocation>
        <location evidence="1">Endoplasmic reticulum membrane</location>
        <topology evidence="1">Multi-pass membrane protein</topology>
    </subcellularLocation>
</comment>
<evidence type="ECO:0000256" key="7">
    <source>
        <dbReference type="ARBA" id="ARBA00022927"/>
    </source>
</evidence>
<evidence type="ECO:0000256" key="9">
    <source>
        <dbReference type="ARBA" id="ARBA00023136"/>
    </source>
</evidence>
<dbReference type="GO" id="GO:0046923">
    <property type="term" value="F:ER retention sequence binding"/>
    <property type="evidence" value="ECO:0007669"/>
    <property type="project" value="InterPro"/>
</dbReference>
<evidence type="ECO:0000313" key="13">
    <source>
        <dbReference type="Proteomes" id="UP000036987"/>
    </source>
</evidence>
<feature type="transmembrane region" description="Helical" evidence="11">
    <location>
        <begin position="168"/>
        <end position="185"/>
    </location>
</feature>
<organism evidence="12 13">
    <name type="scientific">Zostera marina</name>
    <name type="common">Eelgrass</name>
    <dbReference type="NCBI Taxonomy" id="29655"/>
    <lineage>
        <taxon>Eukaryota</taxon>
        <taxon>Viridiplantae</taxon>
        <taxon>Streptophyta</taxon>
        <taxon>Embryophyta</taxon>
        <taxon>Tracheophyta</taxon>
        <taxon>Spermatophyta</taxon>
        <taxon>Magnoliopsida</taxon>
        <taxon>Liliopsida</taxon>
        <taxon>Zosteraceae</taxon>
        <taxon>Zostera</taxon>
    </lineage>
</organism>
<feature type="transmembrane region" description="Helical" evidence="11">
    <location>
        <begin position="139"/>
        <end position="156"/>
    </location>
</feature>
<dbReference type="GO" id="GO:0015031">
    <property type="term" value="P:protein transport"/>
    <property type="evidence" value="ECO:0007669"/>
    <property type="project" value="UniProtKB-KW"/>
</dbReference>
<dbReference type="EMBL" id="LFYR01001962">
    <property type="protein sequence ID" value="KMZ58312.1"/>
    <property type="molecule type" value="Genomic_DNA"/>
</dbReference>
<dbReference type="PANTHER" id="PTHR10585">
    <property type="entry name" value="ER LUMEN PROTEIN RETAINING RECEPTOR"/>
    <property type="match status" value="1"/>
</dbReference>
<keyword evidence="13" id="KW-1185">Reference proteome</keyword>
<dbReference type="Proteomes" id="UP000036987">
    <property type="component" value="Unassembled WGS sequence"/>
</dbReference>
<accession>A0A0K9NQF4</accession>
<evidence type="ECO:0000256" key="1">
    <source>
        <dbReference type="ARBA" id="ARBA00004477"/>
    </source>
</evidence>
<dbReference type="GO" id="GO:0005789">
    <property type="term" value="C:endoplasmic reticulum membrane"/>
    <property type="evidence" value="ECO:0007669"/>
    <property type="project" value="UniProtKB-SubCell"/>
</dbReference>
<gene>
    <name evidence="12" type="ORF">ZOSMA_78G00830</name>
</gene>
<evidence type="ECO:0000256" key="8">
    <source>
        <dbReference type="ARBA" id="ARBA00022989"/>
    </source>
</evidence>
<reference evidence="13" key="1">
    <citation type="journal article" date="2016" name="Nature">
        <title>The genome of the seagrass Zostera marina reveals angiosperm adaptation to the sea.</title>
        <authorList>
            <person name="Olsen J.L."/>
            <person name="Rouze P."/>
            <person name="Verhelst B."/>
            <person name="Lin Y.-C."/>
            <person name="Bayer T."/>
            <person name="Collen J."/>
            <person name="Dattolo E."/>
            <person name="De Paoli E."/>
            <person name="Dittami S."/>
            <person name="Maumus F."/>
            <person name="Michel G."/>
            <person name="Kersting A."/>
            <person name="Lauritano C."/>
            <person name="Lohaus R."/>
            <person name="Toepel M."/>
            <person name="Tonon T."/>
            <person name="Vanneste K."/>
            <person name="Amirebrahimi M."/>
            <person name="Brakel J."/>
            <person name="Bostroem C."/>
            <person name="Chovatia M."/>
            <person name="Grimwood J."/>
            <person name="Jenkins J.W."/>
            <person name="Jueterbock A."/>
            <person name="Mraz A."/>
            <person name="Stam W.T."/>
            <person name="Tice H."/>
            <person name="Bornberg-Bauer E."/>
            <person name="Green P.J."/>
            <person name="Pearson G.A."/>
            <person name="Procaccini G."/>
            <person name="Duarte C.M."/>
            <person name="Schmutz J."/>
            <person name="Reusch T.B.H."/>
            <person name="Van de Peer Y."/>
        </authorList>
    </citation>
    <scope>NUCLEOTIDE SEQUENCE [LARGE SCALE GENOMIC DNA]</scope>
    <source>
        <strain evidence="13">cv. Finnish</strain>
    </source>
</reference>
<dbReference type="STRING" id="29655.A0A0K9NQF4"/>
<feature type="transmembrane region" description="Helical" evidence="11">
    <location>
        <begin position="238"/>
        <end position="259"/>
    </location>
</feature>
<feature type="transmembrane region" description="Helical" evidence="11">
    <location>
        <begin position="108"/>
        <end position="127"/>
    </location>
</feature>
<keyword evidence="9 11" id="KW-0472">Membrane</keyword>
<feature type="transmembrane region" description="Helical" evidence="11">
    <location>
        <begin position="26"/>
        <end position="46"/>
    </location>
</feature>
<dbReference type="PRINTS" id="PR00660">
    <property type="entry name" value="ERLUMENR"/>
</dbReference>
<keyword evidence="10 12" id="KW-0675">Receptor</keyword>
<evidence type="ECO:0000313" key="12">
    <source>
        <dbReference type="EMBL" id="KMZ58312.1"/>
    </source>
</evidence>
<feature type="transmembrane region" description="Helical" evidence="11">
    <location>
        <begin position="197"/>
        <end position="218"/>
    </location>
</feature>
<dbReference type="AlphaFoldDB" id="A0A0K9NQF4"/>
<dbReference type="GO" id="GO:0006621">
    <property type="term" value="P:protein retention in ER lumen"/>
    <property type="evidence" value="ECO:0007669"/>
    <property type="project" value="InterPro"/>
</dbReference>
<proteinExistence type="inferred from homology"/>
<evidence type="ECO:0000256" key="11">
    <source>
        <dbReference type="SAM" id="Phobius"/>
    </source>
</evidence>
<comment type="caution">
    <text evidence="12">The sequence shown here is derived from an EMBL/GenBank/DDBJ whole genome shotgun (WGS) entry which is preliminary data.</text>
</comment>
<keyword evidence="7" id="KW-0653">Protein transport</keyword>
<dbReference type="OrthoDB" id="7694678at2759"/>
<evidence type="ECO:0000256" key="2">
    <source>
        <dbReference type="ARBA" id="ARBA00010120"/>
    </source>
</evidence>
<sequence length="276" mass="31585">MGYTKDKRKGVFQGVGRWIRRQSPRVKTTMGVFVAVTSFIFLWLVVHNHDNLFVISEVSHFIGIAFLIYKLFKERTCAGLSLKTQVLTAIFLAFRLYCSLIMEYDIHTLLDTATLVTTLVVIFMIRFKLKSTYMADKDTISLLLVIIPCAVLAFLIHPQTNHYFVNRLIWAFSAYLETVSILPQLRVMQNTKIVESFTANYVFALGVARFLACANWILHIIDSGGSFLTRYGNGYWPPMVVLCEMIQTFIFTDFCYYYVKSVMGGDLLLRLPSGVV</sequence>
<evidence type="ECO:0000256" key="10">
    <source>
        <dbReference type="ARBA" id="ARBA00023170"/>
    </source>
</evidence>
<keyword evidence="5" id="KW-0256">Endoplasmic reticulum</keyword>
<keyword evidence="6" id="KW-0931">ER-Golgi transport</keyword>
<protein>
    <submittedName>
        <fullName evidence="12">Putative ER lumen protein retaining receptor</fullName>
    </submittedName>
</protein>
<evidence type="ECO:0000256" key="6">
    <source>
        <dbReference type="ARBA" id="ARBA00022892"/>
    </source>
</evidence>
<evidence type="ECO:0000256" key="3">
    <source>
        <dbReference type="ARBA" id="ARBA00022448"/>
    </source>
</evidence>
<feature type="transmembrane region" description="Helical" evidence="11">
    <location>
        <begin position="84"/>
        <end position="102"/>
    </location>
</feature>
<dbReference type="GO" id="GO:0016192">
    <property type="term" value="P:vesicle-mediated transport"/>
    <property type="evidence" value="ECO:0007669"/>
    <property type="project" value="UniProtKB-KW"/>
</dbReference>
<comment type="similarity">
    <text evidence="2">Belongs to the ERD2 family.</text>
</comment>
<evidence type="ECO:0000256" key="4">
    <source>
        <dbReference type="ARBA" id="ARBA00022692"/>
    </source>
</evidence>
<keyword evidence="8 11" id="KW-1133">Transmembrane helix</keyword>
<dbReference type="InterPro" id="IPR000133">
    <property type="entry name" value="ER_ret_rcpt"/>
</dbReference>
<keyword evidence="3" id="KW-0813">Transport</keyword>
<dbReference type="Pfam" id="PF00810">
    <property type="entry name" value="ER_lumen_recept"/>
    <property type="match status" value="1"/>
</dbReference>
<name>A0A0K9NQF4_ZOSMR</name>
<evidence type="ECO:0000256" key="5">
    <source>
        <dbReference type="ARBA" id="ARBA00022824"/>
    </source>
</evidence>
<keyword evidence="4 11" id="KW-0812">Transmembrane</keyword>